<organism evidence="2 3">
    <name type="scientific">Ambispora gerdemannii</name>
    <dbReference type="NCBI Taxonomy" id="144530"/>
    <lineage>
        <taxon>Eukaryota</taxon>
        <taxon>Fungi</taxon>
        <taxon>Fungi incertae sedis</taxon>
        <taxon>Mucoromycota</taxon>
        <taxon>Glomeromycotina</taxon>
        <taxon>Glomeromycetes</taxon>
        <taxon>Archaeosporales</taxon>
        <taxon>Ambisporaceae</taxon>
        <taxon>Ambispora</taxon>
    </lineage>
</organism>
<dbReference type="SUPFAM" id="SSF56672">
    <property type="entry name" value="DNA/RNA polymerases"/>
    <property type="match status" value="1"/>
</dbReference>
<feature type="non-terminal residue" evidence="2">
    <location>
        <position position="1"/>
    </location>
</feature>
<dbReference type="EMBL" id="CAJVPL010003696">
    <property type="protein sequence ID" value="CAG8637024.1"/>
    <property type="molecule type" value="Genomic_DNA"/>
</dbReference>
<protein>
    <submittedName>
        <fullName evidence="2">3726_t:CDS:1</fullName>
    </submittedName>
</protein>
<sequence length="88" mass="10489">QKFDLITDHVGLTWFINKSSLTGRSMRWITTLQEYDFDIIYKPGRKHSNVDALSRIPNQRAEKKKQQKLNRTFNQQIPSTSRIVNRRK</sequence>
<dbReference type="PANTHER" id="PTHR37984:SF5">
    <property type="entry name" value="PROTEIN NYNRIN-LIKE"/>
    <property type="match status" value="1"/>
</dbReference>
<dbReference type="InterPro" id="IPR050951">
    <property type="entry name" value="Retrovirus_Pol_polyprotein"/>
</dbReference>
<feature type="region of interest" description="Disordered" evidence="1">
    <location>
        <begin position="57"/>
        <end position="88"/>
    </location>
</feature>
<comment type="caution">
    <text evidence="2">The sequence shown here is derived from an EMBL/GenBank/DDBJ whole genome shotgun (WGS) entry which is preliminary data.</text>
</comment>
<keyword evidence="3" id="KW-1185">Reference proteome</keyword>
<name>A0A9N9DEJ9_9GLOM</name>
<evidence type="ECO:0000313" key="2">
    <source>
        <dbReference type="EMBL" id="CAG8637024.1"/>
    </source>
</evidence>
<proteinExistence type="predicted"/>
<evidence type="ECO:0000256" key="1">
    <source>
        <dbReference type="SAM" id="MobiDB-lite"/>
    </source>
</evidence>
<feature type="compositionally biased region" description="Polar residues" evidence="1">
    <location>
        <begin position="69"/>
        <end position="88"/>
    </location>
</feature>
<evidence type="ECO:0000313" key="3">
    <source>
        <dbReference type="Proteomes" id="UP000789831"/>
    </source>
</evidence>
<gene>
    <name evidence="2" type="ORF">AGERDE_LOCUS10794</name>
</gene>
<dbReference type="Proteomes" id="UP000789831">
    <property type="component" value="Unassembled WGS sequence"/>
</dbReference>
<dbReference type="AlphaFoldDB" id="A0A9N9DEJ9"/>
<dbReference type="PANTHER" id="PTHR37984">
    <property type="entry name" value="PROTEIN CBG26694"/>
    <property type="match status" value="1"/>
</dbReference>
<dbReference type="InterPro" id="IPR043502">
    <property type="entry name" value="DNA/RNA_pol_sf"/>
</dbReference>
<reference evidence="2" key="1">
    <citation type="submission" date="2021-06" db="EMBL/GenBank/DDBJ databases">
        <authorList>
            <person name="Kallberg Y."/>
            <person name="Tangrot J."/>
            <person name="Rosling A."/>
        </authorList>
    </citation>
    <scope>NUCLEOTIDE SEQUENCE</scope>
    <source>
        <strain evidence="2">MT106</strain>
    </source>
</reference>
<dbReference type="OrthoDB" id="2206063at2759"/>
<accession>A0A9N9DEJ9</accession>